<feature type="domain" description="TadE-like" evidence="2">
    <location>
        <begin position="10"/>
        <end position="52"/>
    </location>
</feature>
<accession>A0A6I2F857</accession>
<dbReference type="InterPro" id="IPR012495">
    <property type="entry name" value="TadE-like_dom"/>
</dbReference>
<protein>
    <recommendedName>
        <fullName evidence="2">TadE-like domain-containing protein</fullName>
    </recommendedName>
</protein>
<reference evidence="3 4" key="1">
    <citation type="submission" date="2019-10" db="EMBL/GenBank/DDBJ databases">
        <authorList>
            <person name="Nie G."/>
            <person name="Ming H."/>
            <person name="Yi B."/>
        </authorList>
    </citation>
    <scope>NUCLEOTIDE SEQUENCE [LARGE SCALE GENOMIC DNA]</scope>
    <source>
        <strain evidence="3 4">CFH 90414</strain>
    </source>
</reference>
<sequence length="114" mass="11158">MPSRWGDERGGATAELAVALPAVVLVLALCLGAVQVIGRQVRLTDAAADAARSLGRGDGAGDARAIAERVAGGPVDLGTSEEPPLVCATLTARAGGLLDAIVLRADSCAVAGGG</sequence>
<dbReference type="EMBL" id="WJIF01000006">
    <property type="protein sequence ID" value="MRG60454.1"/>
    <property type="molecule type" value="Genomic_DNA"/>
</dbReference>
<dbReference type="RefSeq" id="WP_153684915.1">
    <property type="nucleotide sequence ID" value="NZ_WJIF01000006.1"/>
</dbReference>
<keyword evidence="1" id="KW-0472">Membrane</keyword>
<feature type="transmembrane region" description="Helical" evidence="1">
    <location>
        <begin position="12"/>
        <end position="34"/>
    </location>
</feature>
<evidence type="ECO:0000313" key="3">
    <source>
        <dbReference type="EMBL" id="MRG60454.1"/>
    </source>
</evidence>
<evidence type="ECO:0000313" key="4">
    <source>
        <dbReference type="Proteomes" id="UP000431080"/>
    </source>
</evidence>
<dbReference type="Pfam" id="PF07811">
    <property type="entry name" value="TadE"/>
    <property type="match status" value="1"/>
</dbReference>
<keyword evidence="1" id="KW-0812">Transmembrane</keyword>
<keyword evidence="4" id="KW-1185">Reference proteome</keyword>
<proteinExistence type="predicted"/>
<dbReference type="Proteomes" id="UP000431080">
    <property type="component" value="Unassembled WGS sequence"/>
</dbReference>
<evidence type="ECO:0000256" key="1">
    <source>
        <dbReference type="SAM" id="Phobius"/>
    </source>
</evidence>
<organism evidence="3 4">
    <name type="scientific">Agromyces agglutinans</name>
    <dbReference type="NCBI Taxonomy" id="2662258"/>
    <lineage>
        <taxon>Bacteria</taxon>
        <taxon>Bacillati</taxon>
        <taxon>Actinomycetota</taxon>
        <taxon>Actinomycetes</taxon>
        <taxon>Micrococcales</taxon>
        <taxon>Microbacteriaceae</taxon>
        <taxon>Agromyces</taxon>
    </lineage>
</organism>
<keyword evidence="1" id="KW-1133">Transmembrane helix</keyword>
<dbReference type="NCBIfam" id="NF041390">
    <property type="entry name" value="TadE_Rv3655c"/>
    <property type="match status" value="1"/>
</dbReference>
<dbReference type="AlphaFoldDB" id="A0A6I2F857"/>
<gene>
    <name evidence="3" type="ORF">GE115_11340</name>
</gene>
<name>A0A6I2F857_9MICO</name>
<evidence type="ECO:0000259" key="2">
    <source>
        <dbReference type="Pfam" id="PF07811"/>
    </source>
</evidence>
<dbReference type="InterPro" id="IPR049790">
    <property type="entry name" value="Rv3655c/TadE"/>
</dbReference>
<comment type="caution">
    <text evidence="3">The sequence shown here is derived from an EMBL/GenBank/DDBJ whole genome shotgun (WGS) entry which is preliminary data.</text>
</comment>